<protein>
    <submittedName>
        <fullName evidence="2">Uncharacterized protein LOC115632812</fullName>
    </submittedName>
</protein>
<name>A0A6J2UET1_DROLE</name>
<evidence type="ECO:0000313" key="2">
    <source>
        <dbReference type="RefSeq" id="XP_030385923.1"/>
    </source>
</evidence>
<dbReference type="Proteomes" id="UP000504634">
    <property type="component" value="Unplaced"/>
</dbReference>
<evidence type="ECO:0000313" key="1">
    <source>
        <dbReference type="Proteomes" id="UP000504634"/>
    </source>
</evidence>
<proteinExistence type="predicted"/>
<organism evidence="1 2">
    <name type="scientific">Drosophila lebanonensis</name>
    <name type="common">Fruit fly</name>
    <name type="synonym">Scaptodrosophila lebanonensis</name>
    <dbReference type="NCBI Taxonomy" id="7225"/>
    <lineage>
        <taxon>Eukaryota</taxon>
        <taxon>Metazoa</taxon>
        <taxon>Ecdysozoa</taxon>
        <taxon>Arthropoda</taxon>
        <taxon>Hexapoda</taxon>
        <taxon>Insecta</taxon>
        <taxon>Pterygota</taxon>
        <taxon>Neoptera</taxon>
        <taxon>Endopterygota</taxon>
        <taxon>Diptera</taxon>
        <taxon>Brachycera</taxon>
        <taxon>Muscomorpha</taxon>
        <taxon>Ephydroidea</taxon>
        <taxon>Drosophilidae</taxon>
        <taxon>Scaptodrosophila</taxon>
    </lineage>
</organism>
<dbReference type="AlphaFoldDB" id="A0A6J2UET1"/>
<keyword evidence="1" id="KW-1185">Reference proteome</keyword>
<dbReference type="CTD" id="38887"/>
<sequence length="95" mass="10693">MAPAIKTKKMVVKISRHPYINAGVDQDRILEQRVRKCRVHVERLSCRPSPVKPKRKHCIVRIARLPNLDRSDISATPASSIVCSDLDCEVSSTTD</sequence>
<dbReference type="OrthoDB" id="7881780at2759"/>
<reference evidence="2" key="1">
    <citation type="submission" date="2025-08" db="UniProtKB">
        <authorList>
            <consortium name="RefSeq"/>
        </authorList>
    </citation>
    <scope>IDENTIFICATION</scope>
    <source>
        <strain evidence="2">11010-0011.00</strain>
        <tissue evidence="2">Whole body</tissue>
    </source>
</reference>
<accession>A0A6J2UET1</accession>
<gene>
    <name evidence="2" type="primary">LOC115632812</name>
</gene>
<dbReference type="GeneID" id="115632812"/>
<dbReference type="RefSeq" id="XP_030385923.1">
    <property type="nucleotide sequence ID" value="XM_030530063.1"/>
</dbReference>